<evidence type="ECO:0000256" key="1">
    <source>
        <dbReference type="ARBA" id="ARBA00022801"/>
    </source>
</evidence>
<proteinExistence type="predicted"/>
<gene>
    <name evidence="2" type="ORF">J2800_003575</name>
</gene>
<name>A0ABU1N402_9CAUL</name>
<dbReference type="EMBL" id="JAVDRL010000010">
    <property type="protein sequence ID" value="MDR6532815.1"/>
    <property type="molecule type" value="Genomic_DNA"/>
</dbReference>
<evidence type="ECO:0000313" key="2">
    <source>
        <dbReference type="EMBL" id="MDR6532815.1"/>
    </source>
</evidence>
<accession>A0ABU1N402</accession>
<keyword evidence="1" id="KW-0378">Hydrolase</keyword>
<dbReference type="InterPro" id="IPR029018">
    <property type="entry name" value="Hex-like_dom2"/>
</dbReference>
<dbReference type="Gene3D" id="3.30.379.10">
    <property type="entry name" value="Chitobiase/beta-hexosaminidase domain 2-like"/>
    <property type="match status" value="1"/>
</dbReference>
<reference evidence="2 3" key="1">
    <citation type="submission" date="2023-07" db="EMBL/GenBank/DDBJ databases">
        <title>Sorghum-associated microbial communities from plants grown in Nebraska, USA.</title>
        <authorList>
            <person name="Schachtman D."/>
        </authorList>
    </citation>
    <scope>NUCLEOTIDE SEQUENCE [LARGE SCALE GENOMIC DNA]</scope>
    <source>
        <strain evidence="2 3">DS2154</strain>
    </source>
</reference>
<keyword evidence="3" id="KW-1185">Reference proteome</keyword>
<evidence type="ECO:0008006" key="4">
    <source>
        <dbReference type="Google" id="ProtNLM"/>
    </source>
</evidence>
<comment type="caution">
    <text evidence="2">The sequence shown here is derived from an EMBL/GenBank/DDBJ whole genome shotgun (WGS) entry which is preliminary data.</text>
</comment>
<dbReference type="SUPFAM" id="SSF55545">
    <property type="entry name" value="beta-N-acetylhexosaminidase-like domain"/>
    <property type="match status" value="1"/>
</dbReference>
<dbReference type="Proteomes" id="UP001262754">
    <property type="component" value="Unassembled WGS sequence"/>
</dbReference>
<organism evidence="2 3">
    <name type="scientific">Caulobacter rhizosphaerae</name>
    <dbReference type="NCBI Taxonomy" id="2010972"/>
    <lineage>
        <taxon>Bacteria</taxon>
        <taxon>Pseudomonadati</taxon>
        <taxon>Pseudomonadota</taxon>
        <taxon>Alphaproteobacteria</taxon>
        <taxon>Caulobacterales</taxon>
        <taxon>Caulobacteraceae</taxon>
        <taxon>Caulobacter</taxon>
    </lineage>
</organism>
<protein>
    <recommendedName>
        <fullName evidence="4">Beta-hexosaminidase bacterial type N-terminal domain-containing protein</fullName>
    </recommendedName>
</protein>
<evidence type="ECO:0000313" key="3">
    <source>
        <dbReference type="Proteomes" id="UP001262754"/>
    </source>
</evidence>
<dbReference type="RefSeq" id="WP_310033455.1">
    <property type="nucleotide sequence ID" value="NZ_JAVDRL010000010.1"/>
</dbReference>
<sequence>MLAASAAAAAQAEDLTRARLVQTSAESTMAARFLAEEIASRLERPWGAGSDAKAPLVIVARPDAIEGLLPIALRATWRANPAGSAARTPEGFSVRSLRAGSRTALVVAAETPRGRLFGVGWLLRKLEMESGRVVAPSALAIDTAPVQAVRGVQIGYRFKNNSYDAWTLTMFERRVRDIAIFGGNTIQVIAPLSDDAATSPLFPAPALETIVGLSALAERYGLDFALYYPQLAKDYGDPEAVAAELKAFEALVRRLPKVDALYVPGGDPGHTPPDKLFPLVEQEAGVLARVHPGARVWLSAQGFDQAESEAFYAQLARGPGWLTGVFFGPQTRDPMAVQRRRIPARYPIQFYPDIGHTMHAQFPVPEWDPAFAITEGREPINPRPLGQATIFRHFAALNTGAVTYSEGVNDDVNMTLWFQLGWSPQVEPREVLGDYVRVFLGPRIGVQSSDRFADGVMALERNWSGKAAGNAGIDATLTLFDGLERSASPIQRANWRFESALYRAVYDAWVRARSRAEAARQAAAMVALAQVSTTGAEAAMAQAEHALAEPDTAEALVLRGRLFELAGRLYTHAGLQLSVQRYGASAIERGANLDQVDVSLNDRIWLTRQFADIRALTDEAERRTRLAKIGDPTMTGQGGLYDDLGDPDREPHLVRGLGFDCDPQMLENAIDGVADKVPDDGWRGAWTTYAETLYDRPITLVYRDLDPKRTWRLRATYAGEDYQLPMRLTANGVELHPPLPRATNPMTVELAVPPEVMRSGQLRLDWTRPPGVGGGGRGHQVAEVWLIPDPVSSSVSP</sequence>